<dbReference type="PANTHER" id="PTHR20905">
    <property type="entry name" value="N-ACETYLTRANSFERASE-RELATED"/>
    <property type="match status" value="1"/>
</dbReference>
<dbReference type="Gene3D" id="3.40.630.30">
    <property type="match status" value="1"/>
</dbReference>
<dbReference type="Proteomes" id="UP001430953">
    <property type="component" value="Unassembled WGS sequence"/>
</dbReference>
<evidence type="ECO:0008006" key="3">
    <source>
        <dbReference type="Google" id="ProtNLM"/>
    </source>
</evidence>
<dbReference type="CDD" id="cd04301">
    <property type="entry name" value="NAT_SF"/>
    <property type="match status" value="1"/>
</dbReference>
<dbReference type="PANTHER" id="PTHR20905:SF28">
    <property type="entry name" value="GH28833P-RELATED"/>
    <property type="match status" value="1"/>
</dbReference>
<name>A0AAW2EBA0_9HYME</name>
<dbReference type="InterPro" id="IPR016181">
    <property type="entry name" value="Acyl_CoA_acyltransferase"/>
</dbReference>
<evidence type="ECO:0000313" key="2">
    <source>
        <dbReference type="Proteomes" id="UP001430953"/>
    </source>
</evidence>
<gene>
    <name evidence="1" type="ORF">PUN28_020260</name>
</gene>
<proteinExistence type="predicted"/>
<keyword evidence="2" id="KW-1185">Reference proteome</keyword>
<comment type="caution">
    <text evidence="1">The sequence shown here is derived from an EMBL/GenBank/DDBJ whole genome shotgun (WGS) entry which is preliminary data.</text>
</comment>
<reference evidence="1 2" key="1">
    <citation type="submission" date="2023-03" db="EMBL/GenBank/DDBJ databases">
        <title>High recombination rates correlate with genetic variation in Cardiocondyla obscurior ants.</title>
        <authorList>
            <person name="Errbii M."/>
        </authorList>
    </citation>
    <scope>NUCLEOTIDE SEQUENCE [LARGE SCALE GENOMIC DNA]</scope>
    <source>
        <strain evidence="1">Alpha-2009</strain>
        <tissue evidence="1">Whole body</tissue>
    </source>
</reference>
<accession>A0AAW2EBA0</accession>
<evidence type="ECO:0000313" key="1">
    <source>
        <dbReference type="EMBL" id="KAL0099082.1"/>
    </source>
</evidence>
<sequence length="252" mass="28598">MDKEDNVDLIGIEARMYAPLEWDSSETYKIQDLKEEHYEEVLRLIKHHFFREEPMCKAIALLNDQTSVKAYLNLLRTWMKGTLSLVALSAKSKRVIGVAVTRINSDSDKSDTYNRILKFEGDALEKIMSLINDLIKRADVYKLFECDAYFRIHVLCVHPSYQQKGVDQAILEACVRVARTLDLPAIGGIFTSGQSQSLALKSCFRPIAEILYSRWIVDDRVVFDGTGKGNHSAAFMGMRISREDSHATSLGK</sequence>
<dbReference type="AlphaFoldDB" id="A0AAW2EBA0"/>
<dbReference type="GO" id="GO:0008080">
    <property type="term" value="F:N-acetyltransferase activity"/>
    <property type="evidence" value="ECO:0007669"/>
    <property type="project" value="TreeGrafter"/>
</dbReference>
<dbReference type="SUPFAM" id="SSF55729">
    <property type="entry name" value="Acyl-CoA N-acyltransferases (Nat)"/>
    <property type="match status" value="1"/>
</dbReference>
<dbReference type="EMBL" id="JADYXP020000029">
    <property type="protein sequence ID" value="KAL0099082.1"/>
    <property type="molecule type" value="Genomic_DNA"/>
</dbReference>
<organism evidence="1 2">
    <name type="scientific">Cardiocondyla obscurior</name>
    <dbReference type="NCBI Taxonomy" id="286306"/>
    <lineage>
        <taxon>Eukaryota</taxon>
        <taxon>Metazoa</taxon>
        <taxon>Ecdysozoa</taxon>
        <taxon>Arthropoda</taxon>
        <taxon>Hexapoda</taxon>
        <taxon>Insecta</taxon>
        <taxon>Pterygota</taxon>
        <taxon>Neoptera</taxon>
        <taxon>Endopterygota</taxon>
        <taxon>Hymenoptera</taxon>
        <taxon>Apocrita</taxon>
        <taxon>Aculeata</taxon>
        <taxon>Formicoidea</taxon>
        <taxon>Formicidae</taxon>
        <taxon>Myrmicinae</taxon>
        <taxon>Cardiocondyla</taxon>
    </lineage>
</organism>
<protein>
    <recommendedName>
        <fullName evidence="3">N-acetyltransferase domain-containing protein</fullName>
    </recommendedName>
</protein>